<feature type="compositionally biased region" description="Low complexity" evidence="1">
    <location>
        <begin position="186"/>
        <end position="206"/>
    </location>
</feature>
<feature type="compositionally biased region" description="Polar residues" evidence="1">
    <location>
        <begin position="453"/>
        <end position="463"/>
    </location>
</feature>
<feature type="region of interest" description="Disordered" evidence="1">
    <location>
        <begin position="446"/>
        <end position="469"/>
    </location>
</feature>
<dbReference type="AlphaFoldDB" id="A0A812SJT3"/>
<feature type="compositionally biased region" description="Basic residues" evidence="1">
    <location>
        <begin position="153"/>
        <end position="164"/>
    </location>
</feature>
<name>A0A812SJT3_9DINO</name>
<feature type="region of interest" description="Disordered" evidence="1">
    <location>
        <begin position="276"/>
        <end position="323"/>
    </location>
</feature>
<protein>
    <submittedName>
        <fullName evidence="2">HemC protein</fullName>
    </submittedName>
</protein>
<dbReference type="EMBL" id="CAJNDS010002462">
    <property type="protein sequence ID" value="CAE7487021.1"/>
    <property type="molecule type" value="Genomic_DNA"/>
</dbReference>
<feature type="compositionally biased region" description="Polar residues" evidence="1">
    <location>
        <begin position="7"/>
        <end position="25"/>
    </location>
</feature>
<gene>
    <name evidence="2" type="primary">hemC</name>
    <name evidence="2" type="ORF">SNAT2548_LOCUS27317</name>
</gene>
<keyword evidence="3" id="KW-1185">Reference proteome</keyword>
<reference evidence="2" key="1">
    <citation type="submission" date="2021-02" db="EMBL/GenBank/DDBJ databases">
        <authorList>
            <person name="Dougan E. K."/>
            <person name="Rhodes N."/>
            <person name="Thang M."/>
            <person name="Chan C."/>
        </authorList>
    </citation>
    <scope>NUCLEOTIDE SEQUENCE</scope>
</reference>
<sequence length="469" mass="51611">MEDGQLSPLSASDYESSSSFRQLASDSFGIPSPFADTPRQKAVKAARYARHESPGSSGGATPVHKARQGTPEDWQKLPGHVHFDESVYQTFRANPKKPLQLIGHHLEPKETQSEPEDDEHEPNEPNEPAPAASPKRPKPPKPPPPSKSTGSRRPGKHPPRKPTLPKRNVDLDAAMEVCGCPHPGCAARTTQAPAAKAARWATAQPRQQPEPAGEERVEDTSPELPALYLKPHHRPGPPVHSVSKEAFAGEDDEKADAIESASSLVETVHSFYVDTSQVPSPGRVGGEEGLPTRASKQGFKQHRPAKTARMPPAQPSQAAGTGRTEMGELLPREFAKISRMIATARAKQQRQQDLSETAQHAVIETASVEIQCETDDDGAAPRDAERTFHGRTFMLFRCDPSEVTLNNWRRLECTHPPLSKLELYLRFFAHRFPGALDSKSLVNKAEHNHSRHSIQTARKSAQTARRIWK</sequence>
<feature type="region of interest" description="Disordered" evidence="1">
    <location>
        <begin position="1"/>
        <end position="169"/>
    </location>
</feature>
<comment type="caution">
    <text evidence="2">The sequence shown here is derived from an EMBL/GenBank/DDBJ whole genome shotgun (WGS) entry which is preliminary data.</text>
</comment>
<evidence type="ECO:0000313" key="2">
    <source>
        <dbReference type="EMBL" id="CAE7487021.1"/>
    </source>
</evidence>
<dbReference type="Proteomes" id="UP000604046">
    <property type="component" value="Unassembled WGS sequence"/>
</dbReference>
<evidence type="ECO:0000256" key="1">
    <source>
        <dbReference type="SAM" id="MobiDB-lite"/>
    </source>
</evidence>
<accession>A0A812SJT3</accession>
<dbReference type="OrthoDB" id="564646at2759"/>
<proteinExistence type="predicted"/>
<evidence type="ECO:0000313" key="3">
    <source>
        <dbReference type="Proteomes" id="UP000604046"/>
    </source>
</evidence>
<feature type="region of interest" description="Disordered" evidence="1">
    <location>
        <begin position="186"/>
        <end position="243"/>
    </location>
</feature>
<organism evidence="2 3">
    <name type="scientific">Symbiodinium natans</name>
    <dbReference type="NCBI Taxonomy" id="878477"/>
    <lineage>
        <taxon>Eukaryota</taxon>
        <taxon>Sar</taxon>
        <taxon>Alveolata</taxon>
        <taxon>Dinophyceae</taxon>
        <taxon>Suessiales</taxon>
        <taxon>Symbiodiniaceae</taxon>
        <taxon>Symbiodinium</taxon>
    </lineage>
</organism>